<dbReference type="Proteomes" id="UP000245252">
    <property type="component" value="Unassembled WGS sequence"/>
</dbReference>
<organism evidence="2 3">
    <name type="scientific">Metarhizobium album</name>
    <dbReference type="NCBI Taxonomy" id="2182425"/>
    <lineage>
        <taxon>Bacteria</taxon>
        <taxon>Pseudomonadati</taxon>
        <taxon>Pseudomonadota</taxon>
        <taxon>Alphaproteobacteria</taxon>
        <taxon>Hyphomicrobiales</taxon>
        <taxon>Rhizobiaceae</taxon>
        <taxon>Metarhizobium</taxon>
    </lineage>
</organism>
<evidence type="ECO:0000313" key="3">
    <source>
        <dbReference type="Proteomes" id="UP000245252"/>
    </source>
</evidence>
<dbReference type="Gene3D" id="1.10.3130.20">
    <property type="entry name" value="Phycobilisome linker domain"/>
    <property type="match status" value="1"/>
</dbReference>
<evidence type="ECO:0000259" key="1">
    <source>
        <dbReference type="Pfam" id="PF13946"/>
    </source>
</evidence>
<name>A0A2U2DVH8_9HYPH</name>
<dbReference type="InterPro" id="IPR025282">
    <property type="entry name" value="DUF4214"/>
</dbReference>
<dbReference type="EMBL" id="QFBC01000002">
    <property type="protein sequence ID" value="PWE57325.1"/>
    <property type="molecule type" value="Genomic_DNA"/>
</dbReference>
<dbReference type="AlphaFoldDB" id="A0A2U2DVH8"/>
<reference evidence="2 3" key="1">
    <citation type="submission" date="2018-05" db="EMBL/GenBank/DDBJ databases">
        <title>The draft genome of strain NS-104.</title>
        <authorList>
            <person name="Hang P."/>
            <person name="Jiang J."/>
        </authorList>
    </citation>
    <scope>NUCLEOTIDE SEQUENCE [LARGE SCALE GENOMIC DNA]</scope>
    <source>
        <strain evidence="2 3">NS-104</strain>
    </source>
</reference>
<feature type="domain" description="DUF4214" evidence="1">
    <location>
        <begin position="45"/>
        <end position="92"/>
    </location>
</feature>
<dbReference type="Pfam" id="PF13946">
    <property type="entry name" value="DUF4214"/>
    <property type="match status" value="1"/>
</dbReference>
<dbReference type="RefSeq" id="WP_109457429.1">
    <property type="nucleotide sequence ID" value="NZ_QFBC01000002.1"/>
</dbReference>
<accession>A0A2U2DVH8</accession>
<dbReference type="OrthoDB" id="8455559at2"/>
<keyword evidence="3" id="KW-1185">Reference proteome</keyword>
<dbReference type="InterPro" id="IPR038255">
    <property type="entry name" value="PBS_linker_sf"/>
</dbReference>
<sequence>MTIELDIQKVYIAYFNRPADNAGLSYWKDVIETGKAGLADLTSIFATTNEYRTLYAGATNADIVSKVYHNLFGRAPEPAGQAYWVEELDAGRLDIGVVAYSALNAAGGDDKLTIDNKANAASIFSKHLVTEGADGKYNDDLLSAARQWLGGIDKYSSSVELAELKLKNIVPTIIEQPDRAPIIYTFKIGQDPSNVFDGNSDPAPIKDFYFNYDKIQIVAAGAATVTASNPSLFYFEDFYTFGSVPESSMWKFATFGALGGAHGGYSKGALAPLMAGETVIYSFEKNGQLQTYLFVDDGSSSGVGGGMDNGIGSAVWHLDGDRVINLTGIVGLKLTADGLRLDGDLFV</sequence>
<gene>
    <name evidence="2" type="ORF">DEM27_06735</name>
</gene>
<proteinExistence type="predicted"/>
<protein>
    <recommendedName>
        <fullName evidence="1">DUF4214 domain-containing protein</fullName>
    </recommendedName>
</protein>
<comment type="caution">
    <text evidence="2">The sequence shown here is derived from an EMBL/GenBank/DDBJ whole genome shotgun (WGS) entry which is preliminary data.</text>
</comment>
<evidence type="ECO:0000313" key="2">
    <source>
        <dbReference type="EMBL" id="PWE57325.1"/>
    </source>
</evidence>